<dbReference type="InterPro" id="IPR002781">
    <property type="entry name" value="TM_pro_TauE-like"/>
</dbReference>
<feature type="transmembrane region" description="Helical" evidence="8">
    <location>
        <begin position="39"/>
        <end position="59"/>
    </location>
</feature>
<evidence type="ECO:0000256" key="7">
    <source>
        <dbReference type="ARBA" id="ARBA00023136"/>
    </source>
</evidence>
<dbReference type="EMBL" id="JBHUOJ010000015">
    <property type="protein sequence ID" value="MFD2833101.1"/>
    <property type="molecule type" value="Genomic_DNA"/>
</dbReference>
<dbReference type="Pfam" id="PF01925">
    <property type="entry name" value="TauE"/>
    <property type="match status" value="1"/>
</dbReference>
<dbReference type="Proteomes" id="UP001597438">
    <property type="component" value="Unassembled WGS sequence"/>
</dbReference>
<feature type="transmembrane region" description="Helical" evidence="8">
    <location>
        <begin position="225"/>
        <end position="241"/>
    </location>
</feature>
<dbReference type="PANTHER" id="PTHR30269">
    <property type="entry name" value="TRANSMEMBRANE PROTEIN YFCA"/>
    <property type="match status" value="1"/>
</dbReference>
<feature type="transmembrane region" description="Helical" evidence="8">
    <location>
        <begin position="194"/>
        <end position="213"/>
    </location>
</feature>
<keyword evidence="6 8" id="KW-1133">Transmembrane helix</keyword>
<sequence length="242" mass="26515">MSEIILICLVFFIAGWVQGVIGFGFAVATTLLLVNNMNFTTLVFLNLSMSLTTAVIAMLSGKNLKMIDRGILIRLALTAFVGLILGLFIIEWVDSVILKKATLVVILIASLLSLSKTQSLFAHRRMVWFSGFLSGVLTPSTGINGPLVALHLNATLKDKIATRATMLAYLFVIMGMGVILMSWQQDFSNDTWSLLLKVLLPSIIGYAFGLWSFRQLSNGVFKKTVTVFLIASSLVSLIKLFS</sequence>
<keyword evidence="7 8" id="KW-0472">Membrane</keyword>
<keyword evidence="10" id="KW-1185">Reference proteome</keyword>
<feature type="transmembrane region" description="Helical" evidence="8">
    <location>
        <begin position="160"/>
        <end position="182"/>
    </location>
</feature>
<dbReference type="PANTHER" id="PTHR30269:SF37">
    <property type="entry name" value="MEMBRANE TRANSPORTER PROTEIN"/>
    <property type="match status" value="1"/>
</dbReference>
<feature type="transmembrane region" description="Helical" evidence="8">
    <location>
        <begin position="7"/>
        <end position="33"/>
    </location>
</feature>
<evidence type="ECO:0000256" key="1">
    <source>
        <dbReference type="ARBA" id="ARBA00004651"/>
    </source>
</evidence>
<feature type="transmembrane region" description="Helical" evidence="8">
    <location>
        <begin position="71"/>
        <end position="90"/>
    </location>
</feature>
<name>A0ABW5X278_9FLAO</name>
<keyword evidence="3" id="KW-0813">Transport</keyword>
<evidence type="ECO:0000256" key="5">
    <source>
        <dbReference type="ARBA" id="ARBA00022692"/>
    </source>
</evidence>
<protein>
    <recommendedName>
        <fullName evidence="8">Probable membrane transporter protein</fullName>
    </recommendedName>
</protein>
<comment type="subcellular location">
    <subcellularLocation>
        <location evidence="1 8">Cell membrane</location>
        <topology evidence="1 8">Multi-pass membrane protein</topology>
    </subcellularLocation>
</comment>
<comment type="similarity">
    <text evidence="2 8">Belongs to the 4-toluene sulfonate uptake permease (TSUP) (TC 2.A.102) family.</text>
</comment>
<gene>
    <name evidence="9" type="ORF">ACFSYS_07345</name>
</gene>
<evidence type="ECO:0000313" key="10">
    <source>
        <dbReference type="Proteomes" id="UP001597438"/>
    </source>
</evidence>
<keyword evidence="5 8" id="KW-0812">Transmembrane</keyword>
<evidence type="ECO:0000256" key="3">
    <source>
        <dbReference type="ARBA" id="ARBA00022448"/>
    </source>
</evidence>
<accession>A0ABW5X278</accession>
<organism evidence="9 10">
    <name type="scientific">Christiangramia antarctica</name>
    <dbReference type="NCBI Taxonomy" id="2058158"/>
    <lineage>
        <taxon>Bacteria</taxon>
        <taxon>Pseudomonadati</taxon>
        <taxon>Bacteroidota</taxon>
        <taxon>Flavobacteriia</taxon>
        <taxon>Flavobacteriales</taxon>
        <taxon>Flavobacteriaceae</taxon>
        <taxon>Christiangramia</taxon>
    </lineage>
</organism>
<feature type="transmembrane region" description="Helical" evidence="8">
    <location>
        <begin position="126"/>
        <end position="148"/>
    </location>
</feature>
<dbReference type="RefSeq" id="WP_251740448.1">
    <property type="nucleotide sequence ID" value="NZ_JBHUOJ010000015.1"/>
</dbReference>
<evidence type="ECO:0000256" key="6">
    <source>
        <dbReference type="ARBA" id="ARBA00022989"/>
    </source>
</evidence>
<feature type="transmembrane region" description="Helical" evidence="8">
    <location>
        <begin position="96"/>
        <end position="114"/>
    </location>
</feature>
<evidence type="ECO:0000313" key="9">
    <source>
        <dbReference type="EMBL" id="MFD2833101.1"/>
    </source>
</evidence>
<dbReference type="InterPro" id="IPR052017">
    <property type="entry name" value="TSUP"/>
</dbReference>
<comment type="caution">
    <text evidence="9">The sequence shown here is derived from an EMBL/GenBank/DDBJ whole genome shotgun (WGS) entry which is preliminary data.</text>
</comment>
<reference evidence="10" key="1">
    <citation type="journal article" date="2019" name="Int. J. Syst. Evol. Microbiol.">
        <title>The Global Catalogue of Microorganisms (GCM) 10K type strain sequencing project: providing services to taxonomists for standard genome sequencing and annotation.</title>
        <authorList>
            <consortium name="The Broad Institute Genomics Platform"/>
            <consortium name="The Broad Institute Genome Sequencing Center for Infectious Disease"/>
            <person name="Wu L."/>
            <person name="Ma J."/>
        </authorList>
    </citation>
    <scope>NUCLEOTIDE SEQUENCE [LARGE SCALE GENOMIC DNA]</scope>
    <source>
        <strain evidence="10">KCTC 52925</strain>
    </source>
</reference>
<proteinExistence type="inferred from homology"/>
<evidence type="ECO:0000256" key="4">
    <source>
        <dbReference type="ARBA" id="ARBA00022475"/>
    </source>
</evidence>
<evidence type="ECO:0000256" key="8">
    <source>
        <dbReference type="RuleBase" id="RU363041"/>
    </source>
</evidence>
<keyword evidence="4 8" id="KW-1003">Cell membrane</keyword>
<evidence type="ECO:0000256" key="2">
    <source>
        <dbReference type="ARBA" id="ARBA00009142"/>
    </source>
</evidence>